<feature type="region of interest" description="Disordered" evidence="1">
    <location>
        <begin position="145"/>
        <end position="182"/>
    </location>
</feature>
<evidence type="ECO:0000313" key="4">
    <source>
        <dbReference type="EMBL" id="EFG09385.1"/>
    </source>
</evidence>
<evidence type="ECO:0000259" key="3">
    <source>
        <dbReference type="Pfam" id="PF03413"/>
    </source>
</evidence>
<dbReference type="Proteomes" id="UP000002357">
    <property type="component" value="Chromosome"/>
</dbReference>
<feature type="signal peptide" evidence="2">
    <location>
        <begin position="1"/>
        <end position="24"/>
    </location>
</feature>
<protein>
    <recommendedName>
        <fullName evidence="3">PepSY domain-containing protein</fullName>
    </recommendedName>
</protein>
<feature type="compositionally biased region" description="Basic and acidic residues" evidence="1">
    <location>
        <begin position="83"/>
        <end position="94"/>
    </location>
</feature>
<dbReference type="eggNOG" id="COG3212">
    <property type="taxonomic scope" value="Bacteria"/>
</dbReference>
<feature type="region of interest" description="Disordered" evidence="1">
    <location>
        <begin position="83"/>
        <end position="114"/>
    </location>
</feature>
<dbReference type="RefSeq" id="WP_003952392.1">
    <property type="nucleotide sequence ID" value="NZ_CM000913.1"/>
</dbReference>
<evidence type="ECO:0000313" key="5">
    <source>
        <dbReference type="Proteomes" id="UP000002357"/>
    </source>
</evidence>
<proteinExistence type="predicted"/>
<sequence length="182" mass="18946">MKRKFVISAAVAALLAGGTVTAVAASADDKPVKPKISSSDAVNTALKERSGTVGSVSLDDGVWEIEIADGKDKGHEVRVDAKNGEVVGVERDDRDDADDAADRDDVPAQGTKVDAERAASAAVALQAGTVTDVEFEDGRWEVEVRAEDGTEHDVHVDATTGKASAAPADDADDTDDDDRDND</sequence>
<dbReference type="STRING" id="1901.BB341_07280"/>
<feature type="compositionally biased region" description="Acidic residues" evidence="1">
    <location>
        <begin position="169"/>
        <end position="182"/>
    </location>
</feature>
<accession>B5GL13</accession>
<feature type="domain" description="PepSY" evidence="3">
    <location>
        <begin position="35"/>
        <end position="90"/>
    </location>
</feature>
<dbReference type="Pfam" id="PF03413">
    <property type="entry name" value="PepSY"/>
    <property type="match status" value="2"/>
</dbReference>
<reference evidence="4 5" key="1">
    <citation type="journal article" date="2010" name="Genome Biol. Evol.">
        <title>The sequence of a 1.8-mb bacterial linear plasmid reveals a rich evolutionary reservoir of secondary metabolic pathways.</title>
        <authorList>
            <person name="Medema M.H."/>
            <person name="Trefzer A."/>
            <person name="Kovalchuk A."/>
            <person name="van den Berg M."/>
            <person name="Mueller U."/>
            <person name="Heijne W."/>
            <person name="Wu L."/>
            <person name="Alam M.T."/>
            <person name="Ronning C.M."/>
            <person name="Nierman W.C."/>
            <person name="Bovenberg R.A.L."/>
            <person name="Breitling R."/>
            <person name="Takano E."/>
        </authorList>
    </citation>
    <scope>NUCLEOTIDE SEQUENCE [LARGE SCALE GENOMIC DNA]</scope>
    <source>
        <strain evidence="5">ATCC 27064 / DSM 738 / JCM 4710 / NBRC 13307 / NCIMB 12785 / NRRL 3585 / VKM Ac-602</strain>
    </source>
</reference>
<dbReference type="InterPro" id="IPR025711">
    <property type="entry name" value="PepSY"/>
</dbReference>
<dbReference type="KEGG" id="sclf:BB341_07280"/>
<dbReference type="GeneID" id="93729221"/>
<evidence type="ECO:0000256" key="2">
    <source>
        <dbReference type="SAM" id="SignalP"/>
    </source>
</evidence>
<dbReference type="AlphaFoldDB" id="B5GL13"/>
<keyword evidence="2" id="KW-0732">Signal</keyword>
<name>B5GL13_STRCL</name>
<evidence type="ECO:0000256" key="1">
    <source>
        <dbReference type="SAM" id="MobiDB-lite"/>
    </source>
</evidence>
<feature type="chain" id="PRO_5010824997" description="PepSY domain-containing protein" evidence="2">
    <location>
        <begin position="25"/>
        <end position="182"/>
    </location>
</feature>
<dbReference type="OrthoDB" id="4336385at2"/>
<feature type="domain" description="PepSY" evidence="3">
    <location>
        <begin position="112"/>
        <end position="162"/>
    </location>
</feature>
<dbReference type="Gene3D" id="3.10.450.40">
    <property type="match status" value="2"/>
</dbReference>
<keyword evidence="5" id="KW-1185">Reference proteome</keyword>
<dbReference type="EMBL" id="CM000913">
    <property type="protein sequence ID" value="EFG09385.1"/>
    <property type="molecule type" value="Genomic_DNA"/>
</dbReference>
<gene>
    <name evidence="4" type="ORF">SCLAV_4311</name>
</gene>
<organism evidence="4 5">
    <name type="scientific">Streptomyces clavuligerus</name>
    <dbReference type="NCBI Taxonomy" id="1901"/>
    <lineage>
        <taxon>Bacteria</taxon>
        <taxon>Bacillati</taxon>
        <taxon>Actinomycetota</taxon>
        <taxon>Actinomycetes</taxon>
        <taxon>Kitasatosporales</taxon>
        <taxon>Streptomycetaceae</taxon>
        <taxon>Streptomyces</taxon>
    </lineage>
</organism>
<feature type="compositionally biased region" description="Basic and acidic residues" evidence="1">
    <location>
        <begin position="145"/>
        <end position="156"/>
    </location>
</feature>